<dbReference type="AlphaFoldDB" id="A0A502KPQ7"/>
<sequence length="246" mass="28074">MIPNYNHHLVITETIESLLAFNLPIILVDDGSNQETQQVLQAIDEKYPEVQLIRRDKNGGKGAAVQTGLAAAIKAGWSHVLQVDADGQHDLNDVSRMIKQSLDNPFALISGQPVYDDSISKGRYYGRFITHFWVYIETLSTDIKDSMCGFRVYPLGSYQQLVQSTTLGNKMDFDIEVMVKLHWLDVPIIFVPTQVKYPENGISHFNVFDDNVLISLMHTRLFFGMLLRLPKLIWRKFRPAQHKAVK</sequence>
<evidence type="ECO:0000313" key="2">
    <source>
        <dbReference type="EMBL" id="TPH12289.1"/>
    </source>
</evidence>
<dbReference type="InterPro" id="IPR001173">
    <property type="entry name" value="Glyco_trans_2-like"/>
</dbReference>
<dbReference type="CDD" id="cd04179">
    <property type="entry name" value="DPM_DPG-synthase_like"/>
    <property type="match status" value="1"/>
</dbReference>
<dbReference type="Pfam" id="PF00535">
    <property type="entry name" value="Glycos_transf_2"/>
    <property type="match status" value="1"/>
</dbReference>
<feature type="domain" description="Glycosyltransferase 2-like" evidence="1">
    <location>
        <begin position="2"/>
        <end position="129"/>
    </location>
</feature>
<evidence type="ECO:0000259" key="1">
    <source>
        <dbReference type="Pfam" id="PF00535"/>
    </source>
</evidence>
<dbReference type="PANTHER" id="PTHR10859:SF91">
    <property type="entry name" value="DOLICHYL-PHOSPHATE BETA-GLUCOSYLTRANSFERASE"/>
    <property type="match status" value="1"/>
</dbReference>
<evidence type="ECO:0000313" key="3">
    <source>
        <dbReference type="Proteomes" id="UP000315303"/>
    </source>
</evidence>
<organism evidence="2 3">
    <name type="scientific">Litorilituus lipolyticus</name>
    <dbReference type="NCBI Taxonomy" id="2491017"/>
    <lineage>
        <taxon>Bacteria</taxon>
        <taxon>Pseudomonadati</taxon>
        <taxon>Pseudomonadota</taxon>
        <taxon>Gammaproteobacteria</taxon>
        <taxon>Alteromonadales</taxon>
        <taxon>Colwelliaceae</taxon>
        <taxon>Litorilituus</taxon>
    </lineage>
</organism>
<dbReference type="GO" id="GO:0006487">
    <property type="term" value="P:protein N-linked glycosylation"/>
    <property type="evidence" value="ECO:0007669"/>
    <property type="project" value="TreeGrafter"/>
</dbReference>
<gene>
    <name evidence="2" type="ORF">EPA86_18000</name>
</gene>
<dbReference type="InterPro" id="IPR029044">
    <property type="entry name" value="Nucleotide-diphossugar_trans"/>
</dbReference>
<dbReference type="SUPFAM" id="SSF53448">
    <property type="entry name" value="Nucleotide-diphospho-sugar transferases"/>
    <property type="match status" value="1"/>
</dbReference>
<dbReference type="PANTHER" id="PTHR10859">
    <property type="entry name" value="GLYCOSYL TRANSFERASE"/>
    <property type="match status" value="1"/>
</dbReference>
<dbReference type="OrthoDB" id="9808633at2"/>
<protein>
    <submittedName>
        <fullName evidence="2">Glycosyltransferase family 2 protein</fullName>
    </submittedName>
</protein>
<dbReference type="Gene3D" id="3.90.550.10">
    <property type="entry name" value="Spore Coat Polysaccharide Biosynthesis Protein SpsA, Chain A"/>
    <property type="match status" value="1"/>
</dbReference>
<reference evidence="2 3" key="1">
    <citation type="submission" date="2019-01" db="EMBL/GenBank/DDBJ databases">
        <title>Litorilituus lipolytica sp. nov., isolated from intertidal sand of the Yellow Sea in China.</title>
        <authorList>
            <person name="Liu A."/>
        </authorList>
    </citation>
    <scope>NUCLEOTIDE SEQUENCE [LARGE SCALE GENOMIC DNA]</scope>
    <source>
        <strain evidence="2 3">RZ04</strain>
    </source>
</reference>
<name>A0A502KPQ7_9GAMM</name>
<dbReference type="EMBL" id="SAWY01000041">
    <property type="protein sequence ID" value="TPH12289.1"/>
    <property type="molecule type" value="Genomic_DNA"/>
</dbReference>
<accession>A0A502KPQ7</accession>
<dbReference type="Proteomes" id="UP000315303">
    <property type="component" value="Unassembled WGS sequence"/>
</dbReference>
<comment type="caution">
    <text evidence="2">The sequence shown here is derived from an EMBL/GenBank/DDBJ whole genome shotgun (WGS) entry which is preliminary data.</text>
</comment>
<keyword evidence="2" id="KW-0808">Transferase</keyword>
<dbReference type="GO" id="GO:0016740">
    <property type="term" value="F:transferase activity"/>
    <property type="evidence" value="ECO:0007669"/>
    <property type="project" value="UniProtKB-KW"/>
</dbReference>
<proteinExistence type="predicted"/>
<keyword evidence="3" id="KW-1185">Reference proteome</keyword>